<organism evidence="1 2">
    <name type="scientific">Devosia algicola</name>
    <dbReference type="NCBI Taxonomy" id="3026418"/>
    <lineage>
        <taxon>Bacteria</taxon>
        <taxon>Pseudomonadati</taxon>
        <taxon>Pseudomonadota</taxon>
        <taxon>Alphaproteobacteria</taxon>
        <taxon>Hyphomicrobiales</taxon>
        <taxon>Devosiaceae</taxon>
        <taxon>Devosia</taxon>
    </lineage>
</organism>
<gene>
    <name evidence="1" type="ORF">PSQ19_15375</name>
</gene>
<evidence type="ECO:0000313" key="2">
    <source>
        <dbReference type="Proteomes" id="UP001220530"/>
    </source>
</evidence>
<evidence type="ECO:0000313" key="1">
    <source>
        <dbReference type="EMBL" id="WDR02042.1"/>
    </source>
</evidence>
<name>A0ABY7YLH2_9HYPH</name>
<dbReference type="EMBL" id="CP118246">
    <property type="protein sequence ID" value="WDR02042.1"/>
    <property type="molecule type" value="Genomic_DNA"/>
</dbReference>
<proteinExistence type="predicted"/>
<reference evidence="1 2" key="1">
    <citation type="submission" date="2023-02" db="EMBL/GenBank/DDBJ databases">
        <title>Devosia algicola sp. nov., isolated from the phycosphere of marine algae.</title>
        <authorList>
            <person name="Kim J.M."/>
            <person name="Lee J.K."/>
            <person name="Choi B.J."/>
            <person name="Bayburt H."/>
            <person name="Jeon C.O."/>
        </authorList>
    </citation>
    <scope>NUCLEOTIDE SEQUENCE [LARGE SCALE GENOMIC DNA]</scope>
    <source>
        <strain evidence="1 2">G20-9</strain>
    </source>
</reference>
<accession>A0ABY7YLH2</accession>
<keyword evidence="2" id="KW-1185">Reference proteome</keyword>
<protein>
    <submittedName>
        <fullName evidence="1">Uncharacterized protein</fullName>
    </submittedName>
</protein>
<sequence>MNKSLAIGMKNNVARADTGRHGKITVGCSAQLAVLAKRIGKQSVGAEIGDVDMFAVRGWHNAMGMGTRLAFGVGTTAGMGDAADGRQQIAVLCKRKHRNGFVRPSRRGGAIIVGHQKKSSIRGY</sequence>
<dbReference type="Proteomes" id="UP001220530">
    <property type="component" value="Chromosome"/>
</dbReference>